<accession>A0AA86T322</accession>
<dbReference type="AlphaFoldDB" id="A0AA86T322"/>
<protein>
    <submittedName>
        <fullName evidence="1">Uncharacterized protein</fullName>
    </submittedName>
</protein>
<evidence type="ECO:0000313" key="2">
    <source>
        <dbReference type="Proteomes" id="UP001189624"/>
    </source>
</evidence>
<evidence type="ECO:0000313" key="1">
    <source>
        <dbReference type="EMBL" id="CAJ1970685.1"/>
    </source>
</evidence>
<dbReference type="Gramene" id="rna-AYBTSS11_LOCUS22670">
    <property type="protein sequence ID" value="CAJ1970685.1"/>
    <property type="gene ID" value="gene-AYBTSS11_LOCUS22670"/>
</dbReference>
<name>A0AA86T322_9FABA</name>
<proteinExistence type="predicted"/>
<organism evidence="1 2">
    <name type="scientific">Sphenostylis stenocarpa</name>
    <dbReference type="NCBI Taxonomy" id="92480"/>
    <lineage>
        <taxon>Eukaryota</taxon>
        <taxon>Viridiplantae</taxon>
        <taxon>Streptophyta</taxon>
        <taxon>Embryophyta</taxon>
        <taxon>Tracheophyta</taxon>
        <taxon>Spermatophyta</taxon>
        <taxon>Magnoliopsida</taxon>
        <taxon>eudicotyledons</taxon>
        <taxon>Gunneridae</taxon>
        <taxon>Pentapetalae</taxon>
        <taxon>rosids</taxon>
        <taxon>fabids</taxon>
        <taxon>Fabales</taxon>
        <taxon>Fabaceae</taxon>
        <taxon>Papilionoideae</taxon>
        <taxon>50 kb inversion clade</taxon>
        <taxon>NPAAA clade</taxon>
        <taxon>indigoferoid/millettioid clade</taxon>
        <taxon>Phaseoleae</taxon>
        <taxon>Sphenostylis</taxon>
    </lineage>
</organism>
<sequence>MGDPLLLLSYHCSETLICVTEETDRSRIDSKENRVMVVESSSCYKLQAPTQFVIMNSGPSFAMKIGTFLLVVEYHSRDIICCTNFNSTQQRSSKVLDSCGRTKAKKLTVFAAVHVCSIFQRNGRTSLAAALTNV</sequence>
<dbReference type="Proteomes" id="UP001189624">
    <property type="component" value="Chromosome 8"/>
</dbReference>
<reference evidence="1" key="1">
    <citation type="submission" date="2023-10" db="EMBL/GenBank/DDBJ databases">
        <authorList>
            <person name="Domelevo Entfellner J.-B."/>
        </authorList>
    </citation>
    <scope>NUCLEOTIDE SEQUENCE</scope>
</reference>
<dbReference type="EMBL" id="OY731405">
    <property type="protein sequence ID" value="CAJ1970685.1"/>
    <property type="molecule type" value="Genomic_DNA"/>
</dbReference>
<gene>
    <name evidence="1" type="ORF">AYBTSS11_LOCUS22670</name>
</gene>
<keyword evidence="2" id="KW-1185">Reference proteome</keyword>